<dbReference type="SUPFAM" id="SSF52922">
    <property type="entry name" value="TK C-terminal domain-like"/>
    <property type="match status" value="1"/>
</dbReference>
<dbReference type="InterPro" id="IPR050722">
    <property type="entry name" value="Pyruvate:ferred/Flavod_OxRd"/>
</dbReference>
<dbReference type="Gene3D" id="3.40.920.10">
    <property type="entry name" value="Pyruvate-ferredoxin oxidoreductase, PFOR, domain III"/>
    <property type="match status" value="1"/>
</dbReference>
<dbReference type="Gene3D" id="3.40.50.970">
    <property type="match status" value="1"/>
</dbReference>
<dbReference type="RefSeq" id="WP_062041144.1">
    <property type="nucleotide sequence ID" value="NZ_DF968182.1"/>
</dbReference>
<dbReference type="NCBIfam" id="TIGR03710">
    <property type="entry name" value="OAFO_sf"/>
    <property type="match status" value="1"/>
</dbReference>
<evidence type="ECO:0000313" key="4">
    <source>
        <dbReference type="EMBL" id="GAP43665.1"/>
    </source>
</evidence>
<keyword evidence="5" id="KW-1185">Reference proteome</keyword>
<dbReference type="InterPro" id="IPR029061">
    <property type="entry name" value="THDP-binding"/>
</dbReference>
<dbReference type="CDD" id="cd07034">
    <property type="entry name" value="TPP_PYR_PFOR_IOR-alpha_like"/>
    <property type="match status" value="1"/>
</dbReference>
<dbReference type="Proteomes" id="UP000053091">
    <property type="component" value="Unassembled WGS sequence"/>
</dbReference>
<evidence type="ECO:0000313" key="5">
    <source>
        <dbReference type="Proteomes" id="UP000053091"/>
    </source>
</evidence>
<evidence type="ECO:0000259" key="2">
    <source>
        <dbReference type="Pfam" id="PF01558"/>
    </source>
</evidence>
<dbReference type="PANTHER" id="PTHR32154">
    <property type="entry name" value="PYRUVATE-FLAVODOXIN OXIDOREDUCTASE-RELATED"/>
    <property type="match status" value="1"/>
</dbReference>
<evidence type="ECO:0000256" key="1">
    <source>
        <dbReference type="ARBA" id="ARBA00023002"/>
    </source>
</evidence>
<dbReference type="FunFam" id="3.40.50.970:FF:000022">
    <property type="entry name" value="2-oxoglutarate ferredoxin oxidoreductase alpha subunit"/>
    <property type="match status" value="1"/>
</dbReference>
<reference evidence="4" key="1">
    <citation type="journal article" date="2015" name="Genome Announc.">
        <title>Draft Genome Sequence of Bacteroidales Strain TBC1, a Novel Isolate from a Methanogenic Wastewater Treatment System.</title>
        <authorList>
            <person name="Tourlousse D.M."/>
            <person name="Matsuura N."/>
            <person name="Sun L."/>
            <person name="Toyonaga M."/>
            <person name="Kuroda K."/>
            <person name="Ohashi A."/>
            <person name="Cruz R."/>
            <person name="Yamaguchi T."/>
            <person name="Sekiguchi Y."/>
        </authorList>
    </citation>
    <scope>NUCLEOTIDE SEQUENCE [LARGE SCALE GENOMIC DNA]</scope>
    <source>
        <strain evidence="4">TBC1</strain>
    </source>
</reference>
<dbReference type="GO" id="GO:0016903">
    <property type="term" value="F:oxidoreductase activity, acting on the aldehyde or oxo group of donors"/>
    <property type="evidence" value="ECO:0007669"/>
    <property type="project" value="InterPro"/>
</dbReference>
<sequence length="616" mass="66818">MVKTKSNVIQRDAVVVKFVGDSGDGMQLSGTLFSDTAALEGLDLATFPDYPAEIRAPHNTIAGVSGFQVHVGTKKIETTGDLCDVLVAMNPASLKANLKWAKPGATIIVDENAFDEAALKKSGYTENPLENGSLSGYNLVKAPITLLTREAVKHLSIDNKSAERSKNMFALGMMYHLFGWSSKHTYDFFDKKFKNKPDVIAANKAVLEAGFNYAETIEALASVFQVSKAKMEPGRYRNITGNVATAWGFLAASERSGRPLFLGSYPITPATEILIELAKYKSLGAKVFQAEDEIAGICSAIGASYTGSLALTTTSGPGLSLKSEAIGLAVMTELPLVIVNVQRGGPSTGLPTKSEQSDLYQALFGRNGECPAVVIAASSSANCFYYAYMASKIAMEHMTPVILLTDGYLGNGSQLFRIPKVAELPEIKPPIAKPNDPDFKPYRRNPETLARQWALPGTEGLRHRVGGLEKEDIYGNVSTDPLNHQKMVDLREAKVQKVAEFIPEQGITGTKEGDVLVVSWGGTYGPVSEAVEVLQKEGKSISHAHFNYIMPLPKNTANVLNGFKKVIVCELNSGQFVNYLKMTHPGHNYLKYNKVQGLPFTVTELVNVFNATMEEK</sequence>
<dbReference type="Pfam" id="PF01855">
    <property type="entry name" value="POR_N"/>
    <property type="match status" value="1"/>
</dbReference>
<proteinExistence type="predicted"/>
<keyword evidence="1" id="KW-0560">Oxidoreductase</keyword>
<organism evidence="4">
    <name type="scientific">Lentimicrobium saccharophilum</name>
    <dbReference type="NCBI Taxonomy" id="1678841"/>
    <lineage>
        <taxon>Bacteria</taxon>
        <taxon>Pseudomonadati</taxon>
        <taxon>Bacteroidota</taxon>
        <taxon>Bacteroidia</taxon>
        <taxon>Bacteroidales</taxon>
        <taxon>Lentimicrobiaceae</taxon>
        <taxon>Lentimicrobium</taxon>
    </lineage>
</organism>
<protein>
    <submittedName>
        <fullName evidence="4">2-oxoacid:acceptor oxidoreductase, alpha subunit</fullName>
    </submittedName>
</protein>
<dbReference type="EMBL" id="DF968182">
    <property type="protein sequence ID" value="GAP43665.1"/>
    <property type="molecule type" value="Genomic_DNA"/>
</dbReference>
<dbReference type="STRING" id="1678841.TBC1_111821"/>
<dbReference type="PATRIC" id="fig|1678841.3.peg.2027"/>
<dbReference type="Gene3D" id="3.40.50.920">
    <property type="match status" value="1"/>
</dbReference>
<dbReference type="InterPro" id="IPR019752">
    <property type="entry name" value="Pyrv/ketoisovalerate_OxRed_cat"/>
</dbReference>
<feature type="domain" description="Pyruvate/ketoisovalerate oxidoreductase catalytic" evidence="2">
    <location>
        <begin position="23"/>
        <end position="211"/>
    </location>
</feature>
<accession>A0A0S7C0X5</accession>
<dbReference type="InterPro" id="IPR002880">
    <property type="entry name" value="Pyrv_Fd/Flavodoxin_OxRdtase_N"/>
</dbReference>
<dbReference type="Pfam" id="PF01558">
    <property type="entry name" value="POR"/>
    <property type="match status" value="1"/>
</dbReference>
<dbReference type="GO" id="GO:0006979">
    <property type="term" value="P:response to oxidative stress"/>
    <property type="evidence" value="ECO:0007669"/>
    <property type="project" value="TreeGrafter"/>
</dbReference>
<dbReference type="SUPFAM" id="SSF53323">
    <property type="entry name" value="Pyruvate-ferredoxin oxidoreductase, PFOR, domain III"/>
    <property type="match status" value="1"/>
</dbReference>
<dbReference type="InterPro" id="IPR009014">
    <property type="entry name" value="Transketo_C/PFOR_II"/>
</dbReference>
<dbReference type="SUPFAM" id="SSF52518">
    <property type="entry name" value="Thiamin diphosphate-binding fold (THDP-binding)"/>
    <property type="match status" value="1"/>
</dbReference>
<dbReference type="OrthoDB" id="9794954at2"/>
<dbReference type="InterPro" id="IPR022367">
    <property type="entry name" value="2-oxoacid/accept_OxRdtase_asu"/>
</dbReference>
<name>A0A0S7C0X5_9BACT</name>
<feature type="domain" description="Pyruvate flavodoxin/ferredoxin oxidoreductase pyrimidine binding" evidence="3">
    <location>
        <begin position="260"/>
        <end position="472"/>
    </location>
</feature>
<dbReference type="PANTHER" id="PTHR32154:SF20">
    <property type="entry name" value="2-OXOGLUTARATE OXIDOREDUCTASE SUBUNIT KORA"/>
    <property type="match status" value="1"/>
</dbReference>
<evidence type="ECO:0000259" key="3">
    <source>
        <dbReference type="Pfam" id="PF01855"/>
    </source>
</evidence>
<gene>
    <name evidence="4" type="ORF">TBC1_111821</name>
</gene>
<dbReference type="AlphaFoldDB" id="A0A0S7C0X5"/>
<dbReference type="InterPro" id="IPR002869">
    <property type="entry name" value="Pyrv_flavodox_OxRed_cen"/>
</dbReference>